<keyword evidence="4" id="KW-0812">Transmembrane</keyword>
<dbReference type="Pfam" id="PF00577">
    <property type="entry name" value="Usher"/>
    <property type="match status" value="1"/>
</dbReference>
<proteinExistence type="inferred from homology"/>
<evidence type="ECO:0000256" key="7">
    <source>
        <dbReference type="ARBA" id="ARBA00023237"/>
    </source>
</evidence>
<comment type="similarity">
    <text evidence="2">Belongs to the fimbrial export usher family.</text>
</comment>
<keyword evidence="7" id="KW-0998">Cell outer membrane</keyword>
<organism evidence="9 10">
    <name type="scientific">Salmonella enterica I</name>
    <dbReference type="NCBI Taxonomy" id="59201"/>
    <lineage>
        <taxon>Bacteria</taxon>
        <taxon>Pseudomonadati</taxon>
        <taxon>Pseudomonadota</taxon>
        <taxon>Gammaproteobacteria</taxon>
        <taxon>Enterobacterales</taxon>
        <taxon>Enterobacteriaceae</taxon>
        <taxon>Salmonella</taxon>
    </lineage>
</organism>
<evidence type="ECO:0000256" key="6">
    <source>
        <dbReference type="ARBA" id="ARBA00023136"/>
    </source>
</evidence>
<accession>A0A447PKI3</accession>
<protein>
    <submittedName>
        <fullName evidence="9">Fimbrial outer membrane usher protein StbC</fullName>
    </submittedName>
</protein>
<evidence type="ECO:0000259" key="8">
    <source>
        <dbReference type="Pfam" id="PF13954"/>
    </source>
</evidence>
<comment type="subcellular location">
    <subcellularLocation>
        <location evidence="1">Cell outer membrane</location>
        <topology evidence="1">Multi-pass membrane protein</topology>
    </subcellularLocation>
</comment>
<keyword evidence="5" id="KW-0732">Signal</keyword>
<dbReference type="GO" id="GO:0015473">
    <property type="term" value="F:fimbrial usher porin activity"/>
    <property type="evidence" value="ECO:0007669"/>
    <property type="project" value="InterPro"/>
</dbReference>
<reference evidence="9 10" key="1">
    <citation type="submission" date="2018-12" db="EMBL/GenBank/DDBJ databases">
        <authorList>
            <consortium name="Pathogen Informatics"/>
        </authorList>
    </citation>
    <scope>NUCLEOTIDE SEQUENCE [LARGE SCALE GENOMIC DNA]</scope>
    <source>
        <strain evidence="9 10">NCTC8272</strain>
    </source>
</reference>
<dbReference type="PANTHER" id="PTHR30451">
    <property type="entry name" value="OUTER MEMBRANE USHER PROTEIN"/>
    <property type="match status" value="1"/>
</dbReference>
<dbReference type="GO" id="GO:0009297">
    <property type="term" value="P:pilus assembly"/>
    <property type="evidence" value="ECO:0007669"/>
    <property type="project" value="InterPro"/>
</dbReference>
<name>A0A447PKI3_SALET</name>
<dbReference type="InterPro" id="IPR037224">
    <property type="entry name" value="PapC_N_sf"/>
</dbReference>
<dbReference type="AlphaFoldDB" id="A0A447PKI3"/>
<dbReference type="InterPro" id="IPR000015">
    <property type="entry name" value="Fimb_usher"/>
</dbReference>
<evidence type="ECO:0000256" key="3">
    <source>
        <dbReference type="ARBA" id="ARBA00022448"/>
    </source>
</evidence>
<evidence type="ECO:0000256" key="2">
    <source>
        <dbReference type="ARBA" id="ARBA00008064"/>
    </source>
</evidence>
<evidence type="ECO:0000313" key="10">
    <source>
        <dbReference type="Proteomes" id="UP000277214"/>
    </source>
</evidence>
<keyword evidence="3" id="KW-0813">Transport</keyword>
<dbReference type="Pfam" id="PF13954">
    <property type="entry name" value="PapC_N"/>
    <property type="match status" value="1"/>
</dbReference>
<evidence type="ECO:0000256" key="1">
    <source>
        <dbReference type="ARBA" id="ARBA00004571"/>
    </source>
</evidence>
<gene>
    <name evidence="9" type="primary">fimD_4</name>
    <name evidence="9" type="ORF">NCTC8272_02936</name>
</gene>
<dbReference type="EMBL" id="LR134149">
    <property type="protein sequence ID" value="VEA38878.1"/>
    <property type="molecule type" value="Genomic_DNA"/>
</dbReference>
<keyword evidence="6" id="KW-0472">Membrane</keyword>
<sequence length="256" mass="29104">MKSIILILRYFRGPLTDKNIARFNEQQTPSGDYLADVYVNGTLVTASTNIRFNAVKEGQQTETLPALIGDESGTDKITPRNRRCDPSGRPLREWVPHAGWQFDSATLRLLLTIPMTELTHKPRGYISPSEWDSGALALFLRHNTNWTRTENTDSHYRYQYLWSGLNMGVNLGLWQVRHQSNLRYANSNQSGSAWRYNSVRTWVQRPVASINSILSLGDSYTDSSLFGSLSFNGVKLVTDERMRPQANAVMRRKFGA</sequence>
<dbReference type="Proteomes" id="UP000277214">
    <property type="component" value="Chromosome 1"/>
</dbReference>
<dbReference type="InterPro" id="IPR025885">
    <property type="entry name" value="PapC_N"/>
</dbReference>
<evidence type="ECO:0000256" key="4">
    <source>
        <dbReference type="ARBA" id="ARBA00022692"/>
    </source>
</evidence>
<dbReference type="PANTHER" id="PTHR30451:SF20">
    <property type="entry name" value="FIMBRIAE USHER"/>
    <property type="match status" value="1"/>
</dbReference>
<feature type="domain" description="PapC N-terminal" evidence="8">
    <location>
        <begin position="17"/>
        <end position="145"/>
    </location>
</feature>
<dbReference type="Gene3D" id="3.10.20.410">
    <property type="match status" value="1"/>
</dbReference>
<dbReference type="GO" id="GO:0009279">
    <property type="term" value="C:cell outer membrane"/>
    <property type="evidence" value="ECO:0007669"/>
    <property type="project" value="UniProtKB-SubCell"/>
</dbReference>
<dbReference type="SUPFAM" id="SSF141729">
    <property type="entry name" value="FimD N-terminal domain-like"/>
    <property type="match status" value="1"/>
</dbReference>
<evidence type="ECO:0000313" key="9">
    <source>
        <dbReference type="EMBL" id="VEA38878.1"/>
    </source>
</evidence>
<evidence type="ECO:0000256" key="5">
    <source>
        <dbReference type="ARBA" id="ARBA00022729"/>
    </source>
</evidence>